<dbReference type="Pfam" id="PF13350">
    <property type="entry name" value="Y_phosphatase3"/>
    <property type="match status" value="1"/>
</dbReference>
<evidence type="ECO:0000313" key="3">
    <source>
        <dbReference type="Proteomes" id="UP001597492"/>
    </source>
</evidence>
<dbReference type="EMBL" id="JBHUNE010000003">
    <property type="protein sequence ID" value="MFD2757325.1"/>
    <property type="molecule type" value="Genomic_DNA"/>
</dbReference>
<gene>
    <name evidence="2" type="ORF">ACFSW7_02910</name>
</gene>
<keyword evidence="3" id="KW-1185">Reference proteome</keyword>
<sequence length="302" mass="32713">MSGRQVQWEGFYNARDLGGLPRRGGGVTARGGYVRSADLRFATEAGLERMREAGIGTVVDLRNGFETRAEARNEFEERANAYRVPPTPEAPLPDGVFGVREPLDSVDDLEFWVRMREEGRLGSPRFFTPVLREQPERVAAVLRAIAHAPGGVLFHCAVGRDRTGLVAFTLLALADVEPEAIAADYELSVAGLAPFFARLDYPDPAERIAELLASQGHTIASAVAEQLDGFDAWATLRDAGLTDAELARLRGRLVPEEATEGSREDAAAQAPVPASEPAPDVDPDPAHPTTGSIPSWGHRLRR</sequence>
<dbReference type="GO" id="GO:0004725">
    <property type="term" value="F:protein tyrosine phosphatase activity"/>
    <property type="evidence" value="ECO:0007669"/>
    <property type="project" value="UniProtKB-EC"/>
</dbReference>
<dbReference type="InterPro" id="IPR016130">
    <property type="entry name" value="Tyr_Pase_AS"/>
</dbReference>
<evidence type="ECO:0000313" key="2">
    <source>
        <dbReference type="EMBL" id="MFD2757325.1"/>
    </source>
</evidence>
<organism evidence="2 3">
    <name type="scientific">Gulosibacter faecalis</name>
    <dbReference type="NCBI Taxonomy" id="272240"/>
    <lineage>
        <taxon>Bacteria</taxon>
        <taxon>Bacillati</taxon>
        <taxon>Actinomycetota</taxon>
        <taxon>Actinomycetes</taxon>
        <taxon>Micrococcales</taxon>
        <taxon>Microbacteriaceae</taxon>
        <taxon>Gulosibacter</taxon>
    </lineage>
</organism>
<reference evidence="3" key="1">
    <citation type="journal article" date="2019" name="Int. J. Syst. Evol. Microbiol.">
        <title>The Global Catalogue of Microorganisms (GCM) 10K type strain sequencing project: providing services to taxonomists for standard genome sequencing and annotation.</title>
        <authorList>
            <consortium name="The Broad Institute Genomics Platform"/>
            <consortium name="The Broad Institute Genome Sequencing Center for Infectious Disease"/>
            <person name="Wu L."/>
            <person name="Ma J."/>
        </authorList>
    </citation>
    <scope>NUCLEOTIDE SEQUENCE [LARGE SCALE GENOMIC DNA]</scope>
    <source>
        <strain evidence="3">TISTR 1514</strain>
    </source>
</reference>
<dbReference type="EC" id="3.1.3.48" evidence="2"/>
<name>A0ABW5UVR9_9MICO</name>
<dbReference type="InterPro" id="IPR026893">
    <property type="entry name" value="Tyr/Ser_Pase_IphP-type"/>
</dbReference>
<feature type="region of interest" description="Disordered" evidence="1">
    <location>
        <begin position="255"/>
        <end position="302"/>
    </location>
</feature>
<dbReference type="RefSeq" id="WP_019617871.1">
    <property type="nucleotide sequence ID" value="NZ_JBHUNE010000003.1"/>
</dbReference>
<dbReference type="SUPFAM" id="SSF52799">
    <property type="entry name" value="(Phosphotyrosine protein) phosphatases II"/>
    <property type="match status" value="1"/>
</dbReference>
<evidence type="ECO:0000256" key="1">
    <source>
        <dbReference type="SAM" id="MobiDB-lite"/>
    </source>
</evidence>
<dbReference type="Gene3D" id="3.90.190.10">
    <property type="entry name" value="Protein tyrosine phosphatase superfamily"/>
    <property type="match status" value="1"/>
</dbReference>
<dbReference type="PROSITE" id="PS00383">
    <property type="entry name" value="TYR_PHOSPHATASE_1"/>
    <property type="match status" value="1"/>
</dbReference>
<accession>A0ABW5UVR9</accession>
<protein>
    <submittedName>
        <fullName evidence="2">Tyrosine-protein phosphatase</fullName>
        <ecNumber evidence="2">3.1.3.48</ecNumber>
    </submittedName>
</protein>
<dbReference type="InterPro" id="IPR029021">
    <property type="entry name" value="Prot-tyrosine_phosphatase-like"/>
</dbReference>
<proteinExistence type="predicted"/>
<comment type="caution">
    <text evidence="2">The sequence shown here is derived from an EMBL/GenBank/DDBJ whole genome shotgun (WGS) entry which is preliminary data.</text>
</comment>
<keyword evidence="2" id="KW-0378">Hydrolase</keyword>
<dbReference type="Proteomes" id="UP001597492">
    <property type="component" value="Unassembled WGS sequence"/>
</dbReference>